<gene>
    <name evidence="3" type="ORF">ACFQZP_07740</name>
</gene>
<accession>A0ABW2VEK3</accession>
<keyword evidence="2" id="KW-0732">Signal</keyword>
<sequence length="140" mass="13882">MNTSRSQKWVLAVNAALVATSAVASVVGVVDPALVLPDGSTAGDGLRLYAEGIAVRQLPLTAAVFVSLGGRHRRHLVPLLAVSAAAQAGDMVMGLTSGVPGMAIGGGVSAVVHLASAVWLGRRQASASLTSAARPAPAAP</sequence>
<comment type="caution">
    <text evidence="3">The sequence shown here is derived from an EMBL/GenBank/DDBJ whole genome shotgun (WGS) entry which is preliminary data.</text>
</comment>
<organism evidence="3 4">
    <name type="scientific">Streptomyces lutosisoli</name>
    <dbReference type="NCBI Taxonomy" id="2665721"/>
    <lineage>
        <taxon>Bacteria</taxon>
        <taxon>Bacillati</taxon>
        <taxon>Actinomycetota</taxon>
        <taxon>Actinomycetes</taxon>
        <taxon>Kitasatosporales</taxon>
        <taxon>Streptomycetaceae</taxon>
        <taxon>Streptomyces</taxon>
    </lineage>
</organism>
<feature type="transmembrane region" description="Helical" evidence="1">
    <location>
        <begin position="102"/>
        <end position="121"/>
    </location>
</feature>
<feature type="signal peptide" evidence="2">
    <location>
        <begin position="1"/>
        <end position="24"/>
    </location>
</feature>
<evidence type="ECO:0000313" key="4">
    <source>
        <dbReference type="Proteomes" id="UP001596957"/>
    </source>
</evidence>
<name>A0ABW2VEK3_9ACTN</name>
<keyword evidence="4" id="KW-1185">Reference proteome</keyword>
<keyword evidence="1" id="KW-1133">Transmembrane helix</keyword>
<keyword evidence="1" id="KW-0472">Membrane</keyword>
<proteinExistence type="predicted"/>
<evidence type="ECO:0008006" key="5">
    <source>
        <dbReference type="Google" id="ProtNLM"/>
    </source>
</evidence>
<reference evidence="4" key="1">
    <citation type="journal article" date="2019" name="Int. J. Syst. Evol. Microbiol.">
        <title>The Global Catalogue of Microorganisms (GCM) 10K type strain sequencing project: providing services to taxonomists for standard genome sequencing and annotation.</title>
        <authorList>
            <consortium name="The Broad Institute Genomics Platform"/>
            <consortium name="The Broad Institute Genome Sequencing Center for Infectious Disease"/>
            <person name="Wu L."/>
            <person name="Ma J."/>
        </authorList>
    </citation>
    <scope>NUCLEOTIDE SEQUENCE [LARGE SCALE GENOMIC DNA]</scope>
    <source>
        <strain evidence="4">CGMCC 4.7198</strain>
    </source>
</reference>
<evidence type="ECO:0000256" key="2">
    <source>
        <dbReference type="SAM" id="SignalP"/>
    </source>
</evidence>
<dbReference type="RefSeq" id="WP_381261863.1">
    <property type="nucleotide sequence ID" value="NZ_JBHTBI010000056.1"/>
</dbReference>
<evidence type="ECO:0000256" key="1">
    <source>
        <dbReference type="SAM" id="Phobius"/>
    </source>
</evidence>
<feature type="chain" id="PRO_5047186778" description="DUF4267 domain-containing protein" evidence="2">
    <location>
        <begin position="25"/>
        <end position="140"/>
    </location>
</feature>
<evidence type="ECO:0000313" key="3">
    <source>
        <dbReference type="EMBL" id="MFD0281565.1"/>
    </source>
</evidence>
<dbReference type="EMBL" id="JBHTEC010000001">
    <property type="protein sequence ID" value="MFD0281565.1"/>
    <property type="molecule type" value="Genomic_DNA"/>
</dbReference>
<protein>
    <recommendedName>
        <fullName evidence="5">DUF4267 domain-containing protein</fullName>
    </recommendedName>
</protein>
<dbReference type="Proteomes" id="UP001596957">
    <property type="component" value="Unassembled WGS sequence"/>
</dbReference>
<keyword evidence="1" id="KW-0812">Transmembrane</keyword>